<sequence length="108" mass="12168">MNIIIVIIAGILVSLIITFTKRISGDETGFSKEDERQKIILKDATLTSWQFIILYAFFRLMNIIPYFNELVTPSKIQSNVFLGNGGDIFLICLVGYVVGASVSYFRHS</sequence>
<accession>A0A6H0TQT1</accession>
<evidence type="ECO:0000313" key="2">
    <source>
        <dbReference type="EMBL" id="QIW22098.1"/>
    </source>
</evidence>
<keyword evidence="1" id="KW-0812">Transmembrane</keyword>
<keyword evidence="1" id="KW-0472">Membrane</keyword>
<dbReference type="AlphaFoldDB" id="A0A6H0TQT1"/>
<reference evidence="3" key="1">
    <citation type="submission" date="2019-02" db="EMBL/GenBank/DDBJ databases">
        <title>Structural and Functional analysis of Lanthipeptide from Bacillus thuringiensis serovar andalousiensis B23193.</title>
        <authorList>
            <person name="Andreeva J.V."/>
            <person name="Grigoreva A."/>
        </authorList>
    </citation>
    <scope>NUCLEOTIDE SEQUENCE [LARGE SCALE GENOMIC DNA]</scope>
    <source>
        <strain evidence="3">B23193</strain>
    </source>
</reference>
<organism evidence="2 3">
    <name type="scientific">Bacillus thuringiensis serovar andalousiensis</name>
    <dbReference type="NCBI Taxonomy" id="257985"/>
    <lineage>
        <taxon>Bacteria</taxon>
        <taxon>Bacillati</taxon>
        <taxon>Bacillota</taxon>
        <taxon>Bacilli</taxon>
        <taxon>Bacillales</taxon>
        <taxon>Bacillaceae</taxon>
        <taxon>Bacillus</taxon>
        <taxon>Bacillus cereus group</taxon>
    </lineage>
</organism>
<keyword evidence="1" id="KW-1133">Transmembrane helix</keyword>
<name>A0A6H0TQT1_BACTU</name>
<gene>
    <name evidence="2" type="ORF">EVG22_28710</name>
</gene>
<feature type="transmembrane region" description="Helical" evidence="1">
    <location>
        <begin position="6"/>
        <end position="23"/>
    </location>
</feature>
<evidence type="ECO:0000256" key="1">
    <source>
        <dbReference type="SAM" id="Phobius"/>
    </source>
</evidence>
<dbReference type="EMBL" id="CP035727">
    <property type="protein sequence ID" value="QIW22098.1"/>
    <property type="molecule type" value="Genomic_DNA"/>
</dbReference>
<dbReference type="Proteomes" id="UP000501374">
    <property type="component" value="Chromosome"/>
</dbReference>
<proteinExistence type="predicted"/>
<evidence type="ECO:0000313" key="3">
    <source>
        <dbReference type="Proteomes" id="UP000501374"/>
    </source>
</evidence>
<protein>
    <submittedName>
        <fullName evidence="2">Uncharacterized protein</fullName>
    </submittedName>
</protein>
<feature type="transmembrane region" description="Helical" evidence="1">
    <location>
        <begin position="88"/>
        <end position="105"/>
    </location>
</feature>
<dbReference type="RefSeq" id="WP_172555695.1">
    <property type="nucleotide sequence ID" value="NZ_CP035727.2"/>
</dbReference>
<feature type="transmembrane region" description="Helical" evidence="1">
    <location>
        <begin position="44"/>
        <end position="68"/>
    </location>
</feature>